<sequence>MLKVLYLFLAAGIFSGTSNLHGTSKVTAEKQFVNRKEPAEVYKPNPQDHPFPALFVQHKIKGDHVFIECIVTGITFRETEQATQKVGKMIVWIDGKRNSVVDSAAFIIKGLKPGKHKIKLEVVSLQNVPYGLDKEFMVNIPE</sequence>
<accession>A0A3T0HWG1</accession>
<dbReference type="EMBL" id="CP022572">
    <property type="protein sequence ID" value="AZU61403.1"/>
    <property type="molecule type" value="Genomic_DNA"/>
</dbReference>
<reference evidence="1 2" key="1">
    <citation type="submission" date="2017-07" db="EMBL/GenBank/DDBJ databases">
        <title>The complete genome sequence of Bacillus mesonae strain H20-5, an efficient strain improving plant abiotic stress resistance.</title>
        <authorList>
            <person name="Kim S.Y."/>
            <person name="Song H."/>
            <person name="Sang M.K."/>
            <person name="Weon H.-Y."/>
            <person name="Song J."/>
        </authorList>
    </citation>
    <scope>NUCLEOTIDE SEQUENCE [LARGE SCALE GENOMIC DNA]</scope>
    <source>
        <strain evidence="1 2">H20-5</strain>
    </source>
</reference>
<dbReference type="STRING" id="1193713.GCA_001636315_04255"/>
<gene>
    <name evidence="1" type="ORF">CHR53_09090</name>
</gene>
<dbReference type="RefSeq" id="WP_066395630.1">
    <property type="nucleotide sequence ID" value="NZ_CP022572.1"/>
</dbReference>
<proteinExistence type="predicted"/>
<organism evidence="1 2">
    <name type="scientific">Neobacillus mesonae</name>
    <dbReference type="NCBI Taxonomy" id="1193713"/>
    <lineage>
        <taxon>Bacteria</taxon>
        <taxon>Bacillati</taxon>
        <taxon>Bacillota</taxon>
        <taxon>Bacilli</taxon>
        <taxon>Bacillales</taxon>
        <taxon>Bacillaceae</taxon>
        <taxon>Neobacillus</taxon>
    </lineage>
</organism>
<dbReference type="KEGG" id="nmk:CHR53_09090"/>
<name>A0A3T0HWG1_9BACI</name>
<dbReference type="OrthoDB" id="2968672at2"/>
<dbReference type="Proteomes" id="UP000282892">
    <property type="component" value="Chromosome"/>
</dbReference>
<protein>
    <submittedName>
        <fullName evidence="1">Uncharacterized protein</fullName>
    </submittedName>
</protein>
<dbReference type="AlphaFoldDB" id="A0A3T0HWG1"/>
<keyword evidence="2" id="KW-1185">Reference proteome</keyword>
<evidence type="ECO:0000313" key="2">
    <source>
        <dbReference type="Proteomes" id="UP000282892"/>
    </source>
</evidence>
<evidence type="ECO:0000313" key="1">
    <source>
        <dbReference type="EMBL" id="AZU61403.1"/>
    </source>
</evidence>